<comment type="caution">
    <text evidence="9">The sequence shown here is derived from an EMBL/GenBank/DDBJ whole genome shotgun (WGS) entry which is preliminary data.</text>
</comment>
<feature type="transmembrane region" description="Helical" evidence="7">
    <location>
        <begin position="143"/>
        <end position="163"/>
    </location>
</feature>
<evidence type="ECO:0000313" key="10">
    <source>
        <dbReference type="Proteomes" id="UP000602284"/>
    </source>
</evidence>
<evidence type="ECO:0000256" key="4">
    <source>
        <dbReference type="ARBA" id="ARBA00022970"/>
    </source>
</evidence>
<name>A0ABS1JDS0_9BACL</name>
<feature type="transmembrane region" description="Helical" evidence="7">
    <location>
        <begin position="175"/>
        <end position="194"/>
    </location>
</feature>
<dbReference type="InterPro" id="IPR004841">
    <property type="entry name" value="AA-permease/SLC12A_dom"/>
</dbReference>
<dbReference type="RefSeq" id="WP_201637358.1">
    <property type="nucleotide sequence ID" value="NZ_JAEQNB010000006.1"/>
</dbReference>
<feature type="transmembrane region" description="Helical" evidence="7">
    <location>
        <begin position="61"/>
        <end position="83"/>
    </location>
</feature>
<dbReference type="PANTHER" id="PTHR43495">
    <property type="entry name" value="GABA PERMEASE"/>
    <property type="match status" value="1"/>
</dbReference>
<evidence type="ECO:0000256" key="6">
    <source>
        <dbReference type="ARBA" id="ARBA00023136"/>
    </source>
</evidence>
<proteinExistence type="predicted"/>
<evidence type="ECO:0000259" key="8">
    <source>
        <dbReference type="Pfam" id="PF00324"/>
    </source>
</evidence>
<feature type="transmembrane region" description="Helical" evidence="7">
    <location>
        <begin position="417"/>
        <end position="434"/>
    </location>
</feature>
<feature type="transmembrane region" description="Helical" evidence="7">
    <location>
        <begin position="214"/>
        <end position="237"/>
    </location>
</feature>
<evidence type="ECO:0000256" key="2">
    <source>
        <dbReference type="ARBA" id="ARBA00022448"/>
    </source>
</evidence>
<gene>
    <name evidence="9" type="ORF">JJB07_17715</name>
</gene>
<evidence type="ECO:0000256" key="3">
    <source>
        <dbReference type="ARBA" id="ARBA00022692"/>
    </source>
</evidence>
<feature type="transmembrane region" description="Helical" evidence="7">
    <location>
        <begin position="348"/>
        <end position="366"/>
    </location>
</feature>
<dbReference type="EMBL" id="JAEQNB010000006">
    <property type="protein sequence ID" value="MBL0388442.1"/>
    <property type="molecule type" value="Genomic_DNA"/>
</dbReference>
<reference evidence="9 10" key="1">
    <citation type="submission" date="2021-01" db="EMBL/GenBank/DDBJ databases">
        <title>Tumebacillus sp. strain ITR2 16S ribosomal RNA gene Genome sequencing and assembly.</title>
        <authorList>
            <person name="Kang M."/>
        </authorList>
    </citation>
    <scope>NUCLEOTIDE SEQUENCE [LARGE SCALE GENOMIC DNA]</scope>
    <source>
        <strain evidence="9 10">ITR2</strain>
    </source>
</reference>
<dbReference type="Gene3D" id="1.20.1740.10">
    <property type="entry name" value="Amino acid/polyamine transporter I"/>
    <property type="match status" value="1"/>
</dbReference>
<evidence type="ECO:0000256" key="5">
    <source>
        <dbReference type="ARBA" id="ARBA00022989"/>
    </source>
</evidence>
<evidence type="ECO:0000256" key="7">
    <source>
        <dbReference type="SAM" id="Phobius"/>
    </source>
</evidence>
<evidence type="ECO:0000256" key="1">
    <source>
        <dbReference type="ARBA" id="ARBA00004141"/>
    </source>
</evidence>
<dbReference type="Proteomes" id="UP000602284">
    <property type="component" value="Unassembled WGS sequence"/>
</dbReference>
<feature type="transmembrane region" description="Helical" evidence="7">
    <location>
        <begin position="31"/>
        <end position="55"/>
    </location>
</feature>
<keyword evidence="4" id="KW-0029">Amino-acid transport</keyword>
<keyword evidence="6 7" id="KW-0472">Membrane</keyword>
<feature type="domain" description="Amino acid permease/ SLC12A" evidence="8">
    <location>
        <begin position="37"/>
        <end position="458"/>
    </location>
</feature>
<keyword evidence="5 7" id="KW-1133">Transmembrane helix</keyword>
<dbReference type="PANTHER" id="PTHR43495:SF5">
    <property type="entry name" value="GAMMA-AMINOBUTYRIC ACID PERMEASE"/>
    <property type="match status" value="1"/>
</dbReference>
<feature type="transmembrane region" description="Helical" evidence="7">
    <location>
        <begin position="104"/>
        <end position="123"/>
    </location>
</feature>
<feature type="transmembrane region" description="Helical" evidence="7">
    <location>
        <begin position="249"/>
        <end position="271"/>
    </location>
</feature>
<feature type="transmembrane region" description="Helical" evidence="7">
    <location>
        <begin position="440"/>
        <end position="458"/>
    </location>
</feature>
<accession>A0ABS1JDS0</accession>
<sequence>MQKTRKPPVKAPLDGSGANVKGAAAVKGLHAVSLAGIGIGGIIGAGFFLGSGLAVHQAGPAVVLAFLLGGLIMMQVLGAMTSVNVNRLAHGSFRVYAEQMLGPFYGFLIGWVVFSSGVLGLGSEALAMGVFAHLWLPHIPTPILATVFTLAVVGLNALGVQNFGRIETVLGAVKVLALLGFIGIGAYAIVRQGALVSPAPFAGPRAFFPTGGRGLLQSMLVVIFCYSGIGAIAMASSEAEKPKRDIPRAAVYLTFGILALYALSMLVLVSLTNWSTVYTDKSPFVQALTAGGHGLAADVMNAVILVAAFSVMAATYYSTMTMLVSLAEGKKAPHTFLRRQPSGLYRNAWMVVGGACLLVVGVSYVMPSNLFNYLVSASSYFTFLNWSLNLVTFLVWWKKRSPQETFQSKLIFGRPGAVVTLVAIVVLAVMSLRVPDFRMGAYYAAAIIAVVCLSYLGWSSKARHSRKY</sequence>
<dbReference type="PIRSF" id="PIRSF006060">
    <property type="entry name" value="AA_transporter"/>
    <property type="match status" value="1"/>
</dbReference>
<dbReference type="Pfam" id="PF00324">
    <property type="entry name" value="AA_permease"/>
    <property type="match status" value="1"/>
</dbReference>
<comment type="subcellular location">
    <subcellularLocation>
        <location evidence="1">Membrane</location>
        <topology evidence="1">Multi-pass membrane protein</topology>
    </subcellularLocation>
</comment>
<feature type="transmembrane region" description="Helical" evidence="7">
    <location>
        <begin position="378"/>
        <end position="397"/>
    </location>
</feature>
<feature type="transmembrane region" description="Helical" evidence="7">
    <location>
        <begin position="302"/>
        <end position="327"/>
    </location>
</feature>
<keyword evidence="10" id="KW-1185">Reference proteome</keyword>
<keyword evidence="3 7" id="KW-0812">Transmembrane</keyword>
<keyword evidence="2" id="KW-0813">Transport</keyword>
<evidence type="ECO:0000313" key="9">
    <source>
        <dbReference type="EMBL" id="MBL0388442.1"/>
    </source>
</evidence>
<protein>
    <submittedName>
        <fullName evidence="9">Amino acid permease</fullName>
    </submittedName>
</protein>
<organism evidence="9 10">
    <name type="scientific">Tumebacillus amylolyticus</name>
    <dbReference type="NCBI Taxonomy" id="2801339"/>
    <lineage>
        <taxon>Bacteria</taxon>
        <taxon>Bacillati</taxon>
        <taxon>Bacillota</taxon>
        <taxon>Bacilli</taxon>
        <taxon>Bacillales</taxon>
        <taxon>Alicyclobacillaceae</taxon>
        <taxon>Tumebacillus</taxon>
    </lineage>
</organism>